<reference evidence="7 8" key="1">
    <citation type="journal article" date="2011" name="PLoS Pathog.">
        <title>Endophytic Life Strategies Decoded by Genome and Transcriptome Analyses of the Mutualistic Root Symbiont Piriformospora indica.</title>
        <authorList>
            <person name="Zuccaro A."/>
            <person name="Lahrmann U."/>
            <person name="Guldener U."/>
            <person name="Langen G."/>
            <person name="Pfiffi S."/>
            <person name="Biedenkopf D."/>
            <person name="Wong P."/>
            <person name="Samans B."/>
            <person name="Grimm C."/>
            <person name="Basiewicz M."/>
            <person name="Murat C."/>
            <person name="Martin F."/>
            <person name="Kogel K.H."/>
        </authorList>
    </citation>
    <scope>NUCLEOTIDE SEQUENCE [LARGE SCALE GENOMIC DNA]</scope>
    <source>
        <strain evidence="7 8">DSM 11827</strain>
    </source>
</reference>
<dbReference type="InterPro" id="IPR002921">
    <property type="entry name" value="Fungal_lipase-type"/>
</dbReference>
<feature type="signal peptide" evidence="5">
    <location>
        <begin position="1"/>
        <end position="22"/>
    </location>
</feature>
<name>G4TQ43_SERID</name>
<dbReference type="InParanoid" id="G4TQ43"/>
<comment type="similarity">
    <text evidence="2">Belongs to the AB hydrolase superfamily. Lipase family. Class 3 subfamily.</text>
</comment>
<dbReference type="InterPro" id="IPR051218">
    <property type="entry name" value="Sec_MonoDiacylglyc_Lipase"/>
</dbReference>
<dbReference type="InterPro" id="IPR029058">
    <property type="entry name" value="AB_hydrolase_fold"/>
</dbReference>
<keyword evidence="8" id="KW-1185">Reference proteome</keyword>
<dbReference type="STRING" id="1109443.G4TQ43"/>
<feature type="domain" description="Fungal lipase-type" evidence="6">
    <location>
        <begin position="104"/>
        <end position="245"/>
    </location>
</feature>
<evidence type="ECO:0000313" key="8">
    <source>
        <dbReference type="Proteomes" id="UP000007148"/>
    </source>
</evidence>
<dbReference type="GO" id="GO:0006629">
    <property type="term" value="P:lipid metabolic process"/>
    <property type="evidence" value="ECO:0007669"/>
    <property type="project" value="InterPro"/>
</dbReference>
<dbReference type="eggNOG" id="KOG4569">
    <property type="taxonomic scope" value="Eukaryota"/>
</dbReference>
<dbReference type="Gene3D" id="3.40.50.1820">
    <property type="entry name" value="alpha/beta hydrolase"/>
    <property type="match status" value="1"/>
</dbReference>
<keyword evidence="5" id="KW-0732">Signal</keyword>
<dbReference type="OrthoDB" id="426718at2759"/>
<dbReference type="EMBL" id="CAFZ01000225">
    <property type="protein sequence ID" value="CCA73436.1"/>
    <property type="molecule type" value="Genomic_DNA"/>
</dbReference>
<evidence type="ECO:0000259" key="6">
    <source>
        <dbReference type="Pfam" id="PF01764"/>
    </source>
</evidence>
<sequence>MLFKASVALFSLLAASFRGVAAAPTPLVERGDSLSILSSAQVDAYNQYTLFASASYCPPVLTKGWECGPACKKLGGFVTVDSGGDGAFVQYWFVGYYPAWNSVVAVFQGTDPFKFVPLLTDANFILTRPDASLFPGLPADAKVHSGFLSSFKLSAAPVIAAVRKASSTYGTTKVTIIGHSMGAATGVLTAASLKLNLGSTFSFKIVGYGSPRVGNPAWVSWVDQNLSDLVHINNKDDPVPILPGRFMGYAHSHGEIHIRDDNAWVNCPGNDNTAPGCTVADVGNVLISNVLQHLGPYNGILMGLCGLS</sequence>
<accession>G4TQ43</accession>
<evidence type="ECO:0000256" key="1">
    <source>
        <dbReference type="ARBA" id="ARBA00023157"/>
    </source>
</evidence>
<dbReference type="OMA" id="GCEVHDG"/>
<protein>
    <submittedName>
        <fullName evidence="7">Related to triacylglycerol lipase</fullName>
    </submittedName>
</protein>
<evidence type="ECO:0000256" key="2">
    <source>
        <dbReference type="ARBA" id="ARBA00043996"/>
    </source>
</evidence>
<comment type="catalytic activity">
    <reaction evidence="4">
        <text>a monoacylglycerol + H2O = glycerol + a fatty acid + H(+)</text>
        <dbReference type="Rhea" id="RHEA:15245"/>
        <dbReference type="ChEBI" id="CHEBI:15377"/>
        <dbReference type="ChEBI" id="CHEBI:15378"/>
        <dbReference type="ChEBI" id="CHEBI:17408"/>
        <dbReference type="ChEBI" id="CHEBI:17754"/>
        <dbReference type="ChEBI" id="CHEBI:28868"/>
    </reaction>
</comment>
<dbReference type="SUPFAM" id="SSF53474">
    <property type="entry name" value="alpha/beta-Hydrolases"/>
    <property type="match status" value="1"/>
</dbReference>
<dbReference type="AlphaFoldDB" id="G4TQ43"/>
<dbReference type="Pfam" id="PF01764">
    <property type="entry name" value="Lipase_3"/>
    <property type="match status" value="1"/>
</dbReference>
<proteinExistence type="inferred from homology"/>
<dbReference type="PANTHER" id="PTHR45856:SF25">
    <property type="entry name" value="FUNGAL LIPASE-LIKE DOMAIN-CONTAINING PROTEIN"/>
    <property type="match status" value="1"/>
</dbReference>
<comment type="caution">
    <text evidence="7">The sequence shown here is derived from an EMBL/GenBank/DDBJ whole genome shotgun (WGS) entry which is preliminary data.</text>
</comment>
<evidence type="ECO:0000256" key="4">
    <source>
        <dbReference type="ARBA" id="ARBA00048461"/>
    </source>
</evidence>
<dbReference type="PANTHER" id="PTHR45856">
    <property type="entry name" value="ALPHA/BETA-HYDROLASES SUPERFAMILY PROTEIN"/>
    <property type="match status" value="1"/>
</dbReference>
<gene>
    <name evidence="7" type="ORF">PIIN_07390</name>
</gene>
<dbReference type="HOGENOM" id="CLU_032957_9_1_1"/>
<evidence type="ECO:0000256" key="5">
    <source>
        <dbReference type="SAM" id="SignalP"/>
    </source>
</evidence>
<feature type="chain" id="PRO_5003468995" evidence="5">
    <location>
        <begin position="23"/>
        <end position="308"/>
    </location>
</feature>
<organism evidence="7 8">
    <name type="scientific">Serendipita indica (strain DSM 11827)</name>
    <name type="common">Root endophyte fungus</name>
    <name type="synonym">Piriformospora indica</name>
    <dbReference type="NCBI Taxonomy" id="1109443"/>
    <lineage>
        <taxon>Eukaryota</taxon>
        <taxon>Fungi</taxon>
        <taxon>Dikarya</taxon>
        <taxon>Basidiomycota</taxon>
        <taxon>Agaricomycotina</taxon>
        <taxon>Agaricomycetes</taxon>
        <taxon>Sebacinales</taxon>
        <taxon>Serendipitaceae</taxon>
        <taxon>Serendipita</taxon>
    </lineage>
</organism>
<evidence type="ECO:0000256" key="3">
    <source>
        <dbReference type="ARBA" id="ARBA00047591"/>
    </source>
</evidence>
<dbReference type="CDD" id="cd00519">
    <property type="entry name" value="Lipase_3"/>
    <property type="match status" value="1"/>
</dbReference>
<keyword evidence="1" id="KW-1015">Disulfide bond</keyword>
<dbReference type="Proteomes" id="UP000007148">
    <property type="component" value="Unassembled WGS sequence"/>
</dbReference>
<evidence type="ECO:0000313" key="7">
    <source>
        <dbReference type="EMBL" id="CCA73436.1"/>
    </source>
</evidence>
<comment type="catalytic activity">
    <reaction evidence="3">
        <text>a diacylglycerol + H2O = a monoacylglycerol + a fatty acid + H(+)</text>
        <dbReference type="Rhea" id="RHEA:32731"/>
        <dbReference type="ChEBI" id="CHEBI:15377"/>
        <dbReference type="ChEBI" id="CHEBI:15378"/>
        <dbReference type="ChEBI" id="CHEBI:17408"/>
        <dbReference type="ChEBI" id="CHEBI:18035"/>
        <dbReference type="ChEBI" id="CHEBI:28868"/>
    </reaction>
</comment>